<dbReference type="RefSeq" id="WP_049472703.1">
    <property type="nucleotide sequence ID" value="NZ_JADMUA010000003.1"/>
</dbReference>
<gene>
    <name evidence="5" type="ORF">DW820_00380</name>
</gene>
<evidence type="ECO:0000256" key="2">
    <source>
        <dbReference type="ARBA" id="ARBA00022692"/>
    </source>
</evidence>
<dbReference type="Pfam" id="PF02361">
    <property type="entry name" value="CbiQ"/>
    <property type="match status" value="1"/>
</dbReference>
<evidence type="ECO:0000313" key="6">
    <source>
        <dbReference type="Proteomes" id="UP000285773"/>
    </source>
</evidence>
<evidence type="ECO:0000256" key="4">
    <source>
        <dbReference type="ARBA" id="ARBA00023136"/>
    </source>
</evidence>
<comment type="caution">
    <text evidence="5">The sequence shown here is derived from an EMBL/GenBank/DDBJ whole genome shotgun (WGS) entry which is preliminary data.</text>
</comment>
<dbReference type="InterPro" id="IPR003339">
    <property type="entry name" value="ABC/ECF_trnsptr_transmembrane"/>
</dbReference>
<evidence type="ECO:0000313" key="5">
    <source>
        <dbReference type="EMBL" id="RHC95631.1"/>
    </source>
</evidence>
<dbReference type="GO" id="GO:0043190">
    <property type="term" value="C:ATP-binding cassette (ABC) transporter complex"/>
    <property type="evidence" value="ECO:0007669"/>
    <property type="project" value="TreeGrafter"/>
</dbReference>
<dbReference type="AlphaFoldDB" id="A0A414CL19"/>
<accession>A0A414CL19</accession>
<comment type="subcellular location">
    <subcellularLocation>
        <location evidence="1">Membrane</location>
        <topology evidence="1">Multi-pass membrane protein</topology>
    </subcellularLocation>
</comment>
<sequence>MFVIDRYAYNNRWTDVPELNKFILFIILMVISFSGFLPLQILLIVIMIPLTCYIAKLPVLKYLSWFRYPSIFILLSMATFVISYGENSHQFLMAIPVGSHGYLGVFHSSAKQVGPIVMRIYCSLISTYFMALTIPFNQMMKLCKRLHLPDILMELIVLMYRFIFLVLIEFLTIRDTLDLKFSFVNKKKSYLGWGRLANTLFVKLLADNQRLNDVLTLKFAQAKELDEEE</sequence>
<dbReference type="InterPro" id="IPR052770">
    <property type="entry name" value="Cobalt_transport_CbiQ"/>
</dbReference>
<keyword evidence="3" id="KW-1133">Transmembrane helix</keyword>
<keyword evidence="4" id="KW-0472">Membrane</keyword>
<protein>
    <submittedName>
        <fullName evidence="5">Molybdenum ABC transporter substrate-binding protein</fullName>
    </submittedName>
</protein>
<keyword evidence="2" id="KW-0812">Transmembrane</keyword>
<proteinExistence type="predicted"/>
<dbReference type="PANTHER" id="PTHR43723:SF1">
    <property type="entry name" value="COBALT TRANSPORT PROTEIN CBIQ"/>
    <property type="match status" value="1"/>
</dbReference>
<organism evidence="5 6">
    <name type="scientific">Streptococcus parasanguinis</name>
    <dbReference type="NCBI Taxonomy" id="1318"/>
    <lineage>
        <taxon>Bacteria</taxon>
        <taxon>Bacillati</taxon>
        <taxon>Bacillota</taxon>
        <taxon>Bacilli</taxon>
        <taxon>Lactobacillales</taxon>
        <taxon>Streptococcaceae</taxon>
        <taxon>Streptococcus</taxon>
    </lineage>
</organism>
<name>A0A414CL19_STRPA</name>
<evidence type="ECO:0000256" key="3">
    <source>
        <dbReference type="ARBA" id="ARBA00022989"/>
    </source>
</evidence>
<reference evidence="5 6" key="1">
    <citation type="submission" date="2018-08" db="EMBL/GenBank/DDBJ databases">
        <title>A genome reference for cultivated species of the human gut microbiota.</title>
        <authorList>
            <person name="Zou Y."/>
            <person name="Xue W."/>
            <person name="Luo G."/>
        </authorList>
    </citation>
    <scope>NUCLEOTIDE SEQUENCE [LARGE SCALE GENOMIC DNA]</scope>
    <source>
        <strain evidence="5 6">AM33-3BH</strain>
    </source>
</reference>
<dbReference type="Proteomes" id="UP000285773">
    <property type="component" value="Unassembled WGS sequence"/>
</dbReference>
<dbReference type="EMBL" id="QSIO01000001">
    <property type="protein sequence ID" value="RHC95631.1"/>
    <property type="molecule type" value="Genomic_DNA"/>
</dbReference>
<dbReference type="GO" id="GO:0006824">
    <property type="term" value="P:cobalt ion transport"/>
    <property type="evidence" value="ECO:0007669"/>
    <property type="project" value="TreeGrafter"/>
</dbReference>
<evidence type="ECO:0000256" key="1">
    <source>
        <dbReference type="ARBA" id="ARBA00004141"/>
    </source>
</evidence>
<dbReference type="PANTHER" id="PTHR43723">
    <property type="entry name" value="COBALT TRANSPORT PROTEIN CBIQ"/>
    <property type="match status" value="1"/>
</dbReference>
<dbReference type="CDD" id="cd16914">
    <property type="entry name" value="EcfT"/>
    <property type="match status" value="1"/>
</dbReference>